<evidence type="ECO:0000313" key="2">
    <source>
        <dbReference type="Proteomes" id="UP001328107"/>
    </source>
</evidence>
<feature type="non-terminal residue" evidence="1">
    <location>
        <position position="87"/>
    </location>
</feature>
<keyword evidence="2" id="KW-1185">Reference proteome</keyword>
<feature type="non-terminal residue" evidence="1">
    <location>
        <position position="1"/>
    </location>
</feature>
<sequence length="87" mass="9738">LRKNAVYGSVESRGASLDLAVEDEVSDLTRLSDRNFHPQIPNDATLQSLLAKFLTFILEYHVFNPCRTVIMLDVVLSDALDVPHLGR</sequence>
<dbReference type="Proteomes" id="UP001328107">
    <property type="component" value="Unassembled WGS sequence"/>
</dbReference>
<dbReference type="AlphaFoldDB" id="A0AAN5D851"/>
<organism evidence="1 2">
    <name type="scientific">Pristionchus mayeri</name>
    <dbReference type="NCBI Taxonomy" id="1317129"/>
    <lineage>
        <taxon>Eukaryota</taxon>
        <taxon>Metazoa</taxon>
        <taxon>Ecdysozoa</taxon>
        <taxon>Nematoda</taxon>
        <taxon>Chromadorea</taxon>
        <taxon>Rhabditida</taxon>
        <taxon>Rhabditina</taxon>
        <taxon>Diplogasteromorpha</taxon>
        <taxon>Diplogasteroidea</taxon>
        <taxon>Neodiplogasteridae</taxon>
        <taxon>Pristionchus</taxon>
    </lineage>
</organism>
<name>A0AAN5D851_9BILA</name>
<comment type="caution">
    <text evidence="1">The sequence shown here is derived from an EMBL/GenBank/DDBJ whole genome shotgun (WGS) entry which is preliminary data.</text>
</comment>
<accession>A0AAN5D851</accession>
<reference evidence="2" key="1">
    <citation type="submission" date="2022-10" db="EMBL/GenBank/DDBJ databases">
        <title>Genome assembly of Pristionchus species.</title>
        <authorList>
            <person name="Yoshida K."/>
            <person name="Sommer R.J."/>
        </authorList>
    </citation>
    <scope>NUCLEOTIDE SEQUENCE [LARGE SCALE GENOMIC DNA]</scope>
    <source>
        <strain evidence="2">RS5460</strain>
    </source>
</reference>
<proteinExistence type="predicted"/>
<evidence type="ECO:0000313" key="1">
    <source>
        <dbReference type="EMBL" id="GMR58189.1"/>
    </source>
</evidence>
<gene>
    <name evidence="1" type="ORF">PMAYCL1PPCAC_28384</name>
</gene>
<protein>
    <submittedName>
        <fullName evidence="1">Uncharacterized protein</fullName>
    </submittedName>
</protein>
<dbReference type="EMBL" id="BTRK01000006">
    <property type="protein sequence ID" value="GMR58189.1"/>
    <property type="molecule type" value="Genomic_DNA"/>
</dbReference>